<evidence type="ECO:0000313" key="1">
    <source>
        <dbReference type="EMBL" id="GBP01136.1"/>
    </source>
</evidence>
<dbReference type="Proteomes" id="UP000299102">
    <property type="component" value="Unassembled WGS sequence"/>
</dbReference>
<name>A0A4C1SGW1_EUMVA</name>
<reference evidence="1 2" key="1">
    <citation type="journal article" date="2019" name="Commun. Biol.">
        <title>The bagworm genome reveals a unique fibroin gene that provides high tensile strength.</title>
        <authorList>
            <person name="Kono N."/>
            <person name="Nakamura H."/>
            <person name="Ohtoshi R."/>
            <person name="Tomita M."/>
            <person name="Numata K."/>
            <person name="Arakawa K."/>
        </authorList>
    </citation>
    <scope>NUCLEOTIDE SEQUENCE [LARGE SCALE GENOMIC DNA]</scope>
</reference>
<keyword evidence="2" id="KW-1185">Reference proteome</keyword>
<comment type="caution">
    <text evidence="1">The sequence shown here is derived from an EMBL/GenBank/DDBJ whole genome shotgun (WGS) entry which is preliminary data.</text>
</comment>
<evidence type="ECO:0000313" key="2">
    <source>
        <dbReference type="Proteomes" id="UP000299102"/>
    </source>
</evidence>
<proteinExistence type="predicted"/>
<protein>
    <submittedName>
        <fullName evidence="1">Uncharacterized protein</fullName>
    </submittedName>
</protein>
<dbReference type="EMBL" id="BGZK01000007">
    <property type="protein sequence ID" value="GBP01136.1"/>
    <property type="molecule type" value="Genomic_DNA"/>
</dbReference>
<sequence length="114" mass="13084">MLFSSACKCHYKLTHTHTHTHKHAQRRHLLQGPRHKTTLSSDLHLQYERLNSSELYPSRSLRSQDAISRAGAVPCALDVVRLCVLISDACLSSLVVSFRCRLRFVFASVRHRNF</sequence>
<gene>
    <name evidence="1" type="ORF">EVAR_2377_1</name>
</gene>
<organism evidence="1 2">
    <name type="scientific">Eumeta variegata</name>
    <name type="common">Bagworm moth</name>
    <name type="synonym">Eumeta japonica</name>
    <dbReference type="NCBI Taxonomy" id="151549"/>
    <lineage>
        <taxon>Eukaryota</taxon>
        <taxon>Metazoa</taxon>
        <taxon>Ecdysozoa</taxon>
        <taxon>Arthropoda</taxon>
        <taxon>Hexapoda</taxon>
        <taxon>Insecta</taxon>
        <taxon>Pterygota</taxon>
        <taxon>Neoptera</taxon>
        <taxon>Endopterygota</taxon>
        <taxon>Lepidoptera</taxon>
        <taxon>Glossata</taxon>
        <taxon>Ditrysia</taxon>
        <taxon>Tineoidea</taxon>
        <taxon>Psychidae</taxon>
        <taxon>Oiketicinae</taxon>
        <taxon>Eumeta</taxon>
    </lineage>
</organism>
<dbReference type="AlphaFoldDB" id="A0A4C1SGW1"/>
<accession>A0A4C1SGW1</accession>